<organism evidence="1 2">
    <name type="scientific">Xenopus laevis</name>
    <name type="common">African clawed frog</name>
    <dbReference type="NCBI Taxonomy" id="8355"/>
    <lineage>
        <taxon>Eukaryota</taxon>
        <taxon>Metazoa</taxon>
        <taxon>Chordata</taxon>
        <taxon>Craniata</taxon>
        <taxon>Vertebrata</taxon>
        <taxon>Euteleostomi</taxon>
        <taxon>Amphibia</taxon>
        <taxon>Batrachia</taxon>
        <taxon>Anura</taxon>
        <taxon>Pipoidea</taxon>
        <taxon>Pipidae</taxon>
        <taxon>Xenopodinae</taxon>
        <taxon>Xenopus</taxon>
        <taxon>Xenopus</taxon>
    </lineage>
</organism>
<evidence type="ECO:0000313" key="2">
    <source>
        <dbReference type="Proteomes" id="UP000694892"/>
    </source>
</evidence>
<accession>A0A974HZV6</accession>
<name>A0A974HZV6_XENLA</name>
<gene>
    <name evidence="1" type="ORF">XELAEV_18013709mg</name>
</gene>
<dbReference type="Proteomes" id="UP000694892">
    <property type="component" value="Chromosome 2L"/>
</dbReference>
<dbReference type="AlphaFoldDB" id="A0A974HZV6"/>
<protein>
    <submittedName>
        <fullName evidence="1">Uncharacterized protein</fullName>
    </submittedName>
</protein>
<sequence length="125" mass="13613">MYYDSAQQSRVSAWRDWLNAACHIMGPTGRDCAPAAPRTHRVQASGTAAACGRCTFCVTPFYREVTVAIAATALGLYSTCACDKCSAHVHVTALCVTPSVTIITERCNCCRIPRHYFEVDTGLFD</sequence>
<proteinExistence type="predicted"/>
<evidence type="ECO:0000313" key="1">
    <source>
        <dbReference type="EMBL" id="OCT96016.1"/>
    </source>
</evidence>
<dbReference type="EMBL" id="CM004468">
    <property type="protein sequence ID" value="OCT96016.1"/>
    <property type="molecule type" value="Genomic_DNA"/>
</dbReference>
<reference evidence="2" key="1">
    <citation type="journal article" date="2016" name="Nature">
        <title>Genome evolution in the allotetraploid frog Xenopus laevis.</title>
        <authorList>
            <person name="Session A.M."/>
            <person name="Uno Y."/>
            <person name="Kwon T."/>
            <person name="Chapman J.A."/>
            <person name="Toyoda A."/>
            <person name="Takahashi S."/>
            <person name="Fukui A."/>
            <person name="Hikosaka A."/>
            <person name="Suzuki A."/>
            <person name="Kondo M."/>
            <person name="van Heeringen S.J."/>
            <person name="Quigley I."/>
            <person name="Heinz S."/>
            <person name="Ogino H."/>
            <person name="Ochi H."/>
            <person name="Hellsten U."/>
            <person name="Lyons J.B."/>
            <person name="Simakov O."/>
            <person name="Putnam N."/>
            <person name="Stites J."/>
            <person name="Kuroki Y."/>
            <person name="Tanaka T."/>
            <person name="Michiue T."/>
            <person name="Watanabe M."/>
            <person name="Bogdanovic O."/>
            <person name="Lister R."/>
            <person name="Georgiou G."/>
            <person name="Paranjpe S.S."/>
            <person name="van Kruijsbergen I."/>
            <person name="Shu S."/>
            <person name="Carlson J."/>
            <person name="Kinoshita T."/>
            <person name="Ohta Y."/>
            <person name="Mawaribuchi S."/>
            <person name="Jenkins J."/>
            <person name="Grimwood J."/>
            <person name="Schmutz J."/>
            <person name="Mitros T."/>
            <person name="Mozaffari S.V."/>
            <person name="Suzuki Y."/>
            <person name="Haramoto Y."/>
            <person name="Yamamoto T.S."/>
            <person name="Takagi C."/>
            <person name="Heald R."/>
            <person name="Miller K."/>
            <person name="Haudenschild C."/>
            <person name="Kitzman J."/>
            <person name="Nakayama T."/>
            <person name="Izutsu Y."/>
            <person name="Robert J."/>
            <person name="Fortriede J."/>
            <person name="Burns K."/>
            <person name="Lotay V."/>
            <person name="Karimi K."/>
            <person name="Yasuoka Y."/>
            <person name="Dichmann D.S."/>
            <person name="Flajnik M.F."/>
            <person name="Houston D.W."/>
            <person name="Shendure J."/>
            <person name="DuPasquier L."/>
            <person name="Vize P.D."/>
            <person name="Zorn A.M."/>
            <person name="Ito M."/>
            <person name="Marcotte E.M."/>
            <person name="Wallingford J.B."/>
            <person name="Ito Y."/>
            <person name="Asashima M."/>
            <person name="Ueno N."/>
            <person name="Matsuda Y."/>
            <person name="Veenstra G.J."/>
            <person name="Fujiyama A."/>
            <person name="Harland R.M."/>
            <person name="Taira M."/>
            <person name="Rokhsar D.S."/>
        </authorList>
    </citation>
    <scope>NUCLEOTIDE SEQUENCE [LARGE SCALE GENOMIC DNA]</scope>
    <source>
        <strain evidence="2">J</strain>
    </source>
</reference>